<accession>A0A5E7GW83</accession>
<reference evidence="1 2" key="1">
    <citation type="submission" date="2019-09" db="EMBL/GenBank/DDBJ databases">
        <authorList>
            <person name="Chandra G."/>
            <person name="Truman W A."/>
        </authorList>
    </citation>
    <scope>NUCLEOTIDE SEQUENCE [LARGE SCALE GENOMIC DNA]</scope>
    <source>
        <strain evidence="1">PS847</strain>
    </source>
</reference>
<proteinExistence type="predicted"/>
<name>A0A5E7GW83_PSEFL</name>
<dbReference type="Proteomes" id="UP000326067">
    <property type="component" value="Unassembled WGS sequence"/>
</dbReference>
<organism evidence="1 2">
    <name type="scientific">Pseudomonas fluorescens</name>
    <dbReference type="NCBI Taxonomy" id="294"/>
    <lineage>
        <taxon>Bacteria</taxon>
        <taxon>Pseudomonadati</taxon>
        <taxon>Pseudomonadota</taxon>
        <taxon>Gammaproteobacteria</taxon>
        <taxon>Pseudomonadales</taxon>
        <taxon>Pseudomonadaceae</taxon>
        <taxon>Pseudomonas</taxon>
    </lineage>
</organism>
<gene>
    <name evidence="1" type="ORF">PS847_00545</name>
</gene>
<evidence type="ECO:0000313" key="1">
    <source>
        <dbReference type="EMBL" id="VVO56161.1"/>
    </source>
</evidence>
<protein>
    <submittedName>
        <fullName evidence="1">Uncharacterized protein</fullName>
    </submittedName>
</protein>
<dbReference type="AlphaFoldDB" id="A0A5E7GW83"/>
<sequence>MLFKTEPDSVMGKEWIRMLLKAEFDSVSQVDV</sequence>
<dbReference type="EMBL" id="CABVIC010000001">
    <property type="protein sequence ID" value="VVO56161.1"/>
    <property type="molecule type" value="Genomic_DNA"/>
</dbReference>
<evidence type="ECO:0000313" key="2">
    <source>
        <dbReference type="Proteomes" id="UP000326067"/>
    </source>
</evidence>